<dbReference type="OrthoDB" id="351349at2157"/>
<dbReference type="Proteomes" id="UP000054387">
    <property type="component" value="Unassembled WGS sequence"/>
</dbReference>
<evidence type="ECO:0008006" key="5">
    <source>
        <dbReference type="Google" id="ProtNLM"/>
    </source>
</evidence>
<gene>
    <name evidence="3" type="ORF">AUR64_19395</name>
</gene>
<sequence length="139" mass="14166">MQRSTRDALVGFLVGSAISAGVFWLGGPLLLAAAGGLGWAVGVGTTLHIAHEYPDFATGETWEDQRWTALGGGLLAVGLNLVYTLVPGSFGVRLAFAVLLGGMCLMAYTTATMAVLERTGGETGGLSPNTEAEPPVGGD</sequence>
<feature type="transmembrane region" description="Helical" evidence="2">
    <location>
        <begin position="67"/>
        <end position="86"/>
    </location>
</feature>
<comment type="caution">
    <text evidence="3">The sequence shown here is derived from an EMBL/GenBank/DDBJ whole genome shotgun (WGS) entry which is preliminary data.</text>
</comment>
<proteinExistence type="predicted"/>
<evidence type="ECO:0000313" key="4">
    <source>
        <dbReference type="Proteomes" id="UP000054387"/>
    </source>
</evidence>
<feature type="region of interest" description="Disordered" evidence="1">
    <location>
        <begin position="119"/>
        <end position="139"/>
    </location>
</feature>
<name>A0A0W1R4S1_9EURY</name>
<feature type="transmembrane region" description="Helical" evidence="2">
    <location>
        <begin position="92"/>
        <end position="116"/>
    </location>
</feature>
<evidence type="ECO:0000313" key="3">
    <source>
        <dbReference type="EMBL" id="KTG08398.1"/>
    </source>
</evidence>
<keyword evidence="2" id="KW-0812">Transmembrane</keyword>
<dbReference type="RefSeq" id="WP_058583118.1">
    <property type="nucleotide sequence ID" value="NZ_LOPU01000031.1"/>
</dbReference>
<keyword evidence="2" id="KW-1133">Transmembrane helix</keyword>
<evidence type="ECO:0000256" key="1">
    <source>
        <dbReference type="SAM" id="MobiDB-lite"/>
    </source>
</evidence>
<dbReference type="AlphaFoldDB" id="A0A0W1R4S1"/>
<keyword evidence="4" id="KW-1185">Reference proteome</keyword>
<protein>
    <recommendedName>
        <fullName evidence="5">Sterol desaturase</fullName>
    </recommendedName>
</protein>
<reference evidence="3 4" key="1">
    <citation type="submission" date="2015-12" db="EMBL/GenBank/DDBJ databases">
        <title>Haloprofundus marisrubri gen. nov., sp. nov., an extremely halophilic archaeon isolated from the Discovery deep brine-seawater interface in the Red Sea.</title>
        <authorList>
            <person name="Zhang G."/>
            <person name="Stingl U."/>
            <person name="Rashid M."/>
        </authorList>
    </citation>
    <scope>NUCLEOTIDE SEQUENCE [LARGE SCALE GENOMIC DNA]</scope>
    <source>
        <strain evidence="3 4">SB9</strain>
    </source>
</reference>
<accession>A0A0W1R4S1</accession>
<keyword evidence="2" id="KW-0472">Membrane</keyword>
<organism evidence="3 4">
    <name type="scientific">Haloprofundus marisrubri</name>
    <dbReference type="NCBI Taxonomy" id="1514971"/>
    <lineage>
        <taxon>Archaea</taxon>
        <taxon>Methanobacteriati</taxon>
        <taxon>Methanobacteriota</taxon>
        <taxon>Stenosarchaea group</taxon>
        <taxon>Halobacteria</taxon>
        <taxon>Halobacteriales</taxon>
        <taxon>Haloferacaceae</taxon>
        <taxon>Haloprofundus</taxon>
    </lineage>
</organism>
<evidence type="ECO:0000256" key="2">
    <source>
        <dbReference type="SAM" id="Phobius"/>
    </source>
</evidence>
<dbReference type="EMBL" id="LOPU01000031">
    <property type="protein sequence ID" value="KTG08398.1"/>
    <property type="molecule type" value="Genomic_DNA"/>
</dbReference>